<keyword evidence="3" id="KW-1185">Reference proteome</keyword>
<evidence type="ECO:0000313" key="2">
    <source>
        <dbReference type="EMBL" id="KZT39696.1"/>
    </source>
</evidence>
<accession>A0A166EKG6</accession>
<feature type="domain" description="F-box" evidence="1">
    <location>
        <begin position="16"/>
        <end position="62"/>
    </location>
</feature>
<dbReference type="InterPro" id="IPR001810">
    <property type="entry name" value="F-box_dom"/>
</dbReference>
<evidence type="ECO:0000259" key="1">
    <source>
        <dbReference type="PROSITE" id="PS50181"/>
    </source>
</evidence>
<dbReference type="Proteomes" id="UP000076798">
    <property type="component" value="Unassembled WGS sequence"/>
</dbReference>
<dbReference type="OrthoDB" id="2745718at2759"/>
<protein>
    <recommendedName>
        <fullName evidence="1">F-box domain-containing protein</fullName>
    </recommendedName>
</protein>
<dbReference type="InterPro" id="IPR036047">
    <property type="entry name" value="F-box-like_dom_sf"/>
</dbReference>
<dbReference type="Gene3D" id="1.20.1280.50">
    <property type="match status" value="1"/>
</dbReference>
<dbReference type="SMART" id="SM00256">
    <property type="entry name" value="FBOX"/>
    <property type="match status" value="1"/>
</dbReference>
<proteinExistence type="predicted"/>
<sequence length="582" mass="65383">MRFTDQKTPVLPRKIERTIQDLPREVILRIFCELDLQGLHTCMLVSHAFNGLIQESGLLQYRIELWSNGMLDGPAGIPRFQSSKSRHKALLELQDSWFNLRPRKETRLESANQGTRYDFASGVLARGYASDDPEGARAWLRNLPSVLRDHEQSTIFHEEGISNSVDYIIDPTQDLLMLAEQLTEPDRGFCFKPRTLSGNAQHPQTNVEDFQYIIPHWLNLRPEHDIEDWKLAPLFQVSGRMVVLTITSSFGDQMEPNILVVFDWKTGELLGTYHSCSHAITSFLVVTPTLIVTSEYNPSYTRRHYNPHPRLLLLELQMDARGKSKLTHVQTLRFPSFQHSTIGHKALLVIIDFDITAGCGPLSPPQSPSCAYPFRPDPAASLAVVSLTLHLYKDREAALPPEHHSFHFLVPIGTILTARTIKMPSIPSSASIVDPLTSGMLPPPIAVRGLDWEEWGAKDNGACILSVDPEADLCASYGSRYAKLDSDGTGLVVIDFSPYVQAKVKDSDGEWVDEDRVLRKLVNTASMLSDAGREDCRKIFDADLGILSFAAMMTTVPVADWILMDAEHILFMRGDHVDVWTM</sequence>
<dbReference type="SUPFAM" id="SSF81383">
    <property type="entry name" value="F-box domain"/>
    <property type="match status" value="1"/>
</dbReference>
<dbReference type="PROSITE" id="PS50181">
    <property type="entry name" value="FBOX"/>
    <property type="match status" value="1"/>
</dbReference>
<organism evidence="2 3">
    <name type="scientific">Sistotremastrum suecicum HHB10207 ss-3</name>
    <dbReference type="NCBI Taxonomy" id="1314776"/>
    <lineage>
        <taxon>Eukaryota</taxon>
        <taxon>Fungi</taxon>
        <taxon>Dikarya</taxon>
        <taxon>Basidiomycota</taxon>
        <taxon>Agaricomycotina</taxon>
        <taxon>Agaricomycetes</taxon>
        <taxon>Sistotremastrales</taxon>
        <taxon>Sistotremastraceae</taxon>
        <taxon>Sistotremastrum</taxon>
    </lineage>
</organism>
<name>A0A166EKG6_9AGAM</name>
<dbReference type="EMBL" id="KV428042">
    <property type="protein sequence ID" value="KZT39696.1"/>
    <property type="molecule type" value="Genomic_DNA"/>
</dbReference>
<gene>
    <name evidence="2" type="ORF">SISSUDRAFT_1045200</name>
</gene>
<evidence type="ECO:0000313" key="3">
    <source>
        <dbReference type="Proteomes" id="UP000076798"/>
    </source>
</evidence>
<dbReference type="CDD" id="cd09917">
    <property type="entry name" value="F-box_SF"/>
    <property type="match status" value="1"/>
</dbReference>
<dbReference type="Pfam" id="PF12937">
    <property type="entry name" value="F-box-like"/>
    <property type="match status" value="1"/>
</dbReference>
<dbReference type="AlphaFoldDB" id="A0A166EKG6"/>
<reference evidence="2 3" key="1">
    <citation type="journal article" date="2016" name="Mol. Biol. Evol.">
        <title>Comparative Genomics of Early-Diverging Mushroom-Forming Fungi Provides Insights into the Origins of Lignocellulose Decay Capabilities.</title>
        <authorList>
            <person name="Nagy L.G."/>
            <person name="Riley R."/>
            <person name="Tritt A."/>
            <person name="Adam C."/>
            <person name="Daum C."/>
            <person name="Floudas D."/>
            <person name="Sun H."/>
            <person name="Yadav J.S."/>
            <person name="Pangilinan J."/>
            <person name="Larsson K.H."/>
            <person name="Matsuura K."/>
            <person name="Barry K."/>
            <person name="Labutti K."/>
            <person name="Kuo R."/>
            <person name="Ohm R.A."/>
            <person name="Bhattacharya S.S."/>
            <person name="Shirouzu T."/>
            <person name="Yoshinaga Y."/>
            <person name="Martin F.M."/>
            <person name="Grigoriev I.V."/>
            <person name="Hibbett D.S."/>
        </authorList>
    </citation>
    <scope>NUCLEOTIDE SEQUENCE [LARGE SCALE GENOMIC DNA]</scope>
    <source>
        <strain evidence="2 3">HHB10207 ss-3</strain>
    </source>
</reference>